<comment type="caution">
    <text evidence="2">The sequence shown here is derived from an EMBL/GenBank/DDBJ whole genome shotgun (WGS) entry which is preliminary data.</text>
</comment>
<gene>
    <name evidence="2" type="ORF">M569_08436</name>
</gene>
<dbReference type="Proteomes" id="UP000015453">
    <property type="component" value="Unassembled WGS sequence"/>
</dbReference>
<name>S8DT81_9LAMI</name>
<dbReference type="EMBL" id="AUSU01003727">
    <property type="protein sequence ID" value="EPS66343.1"/>
    <property type="molecule type" value="Genomic_DNA"/>
</dbReference>
<proteinExistence type="predicted"/>
<reference evidence="2 3" key="1">
    <citation type="journal article" date="2013" name="BMC Genomics">
        <title>The miniature genome of a carnivorous plant Genlisea aurea contains a low number of genes and short non-coding sequences.</title>
        <authorList>
            <person name="Leushkin E.V."/>
            <person name="Sutormin R.A."/>
            <person name="Nabieva E.R."/>
            <person name="Penin A.A."/>
            <person name="Kondrashov A.S."/>
            <person name="Logacheva M.D."/>
        </authorList>
    </citation>
    <scope>NUCLEOTIDE SEQUENCE [LARGE SCALE GENOMIC DNA]</scope>
</reference>
<keyword evidence="3" id="KW-1185">Reference proteome</keyword>
<protein>
    <submittedName>
        <fullName evidence="2">Uncharacterized protein</fullName>
    </submittedName>
</protein>
<organism evidence="2 3">
    <name type="scientific">Genlisea aurea</name>
    <dbReference type="NCBI Taxonomy" id="192259"/>
    <lineage>
        <taxon>Eukaryota</taxon>
        <taxon>Viridiplantae</taxon>
        <taxon>Streptophyta</taxon>
        <taxon>Embryophyta</taxon>
        <taxon>Tracheophyta</taxon>
        <taxon>Spermatophyta</taxon>
        <taxon>Magnoliopsida</taxon>
        <taxon>eudicotyledons</taxon>
        <taxon>Gunneridae</taxon>
        <taxon>Pentapetalae</taxon>
        <taxon>asterids</taxon>
        <taxon>lamiids</taxon>
        <taxon>Lamiales</taxon>
        <taxon>Lentibulariaceae</taxon>
        <taxon>Genlisea</taxon>
    </lineage>
</organism>
<keyword evidence="1" id="KW-0472">Membrane</keyword>
<keyword evidence="1" id="KW-1133">Transmembrane helix</keyword>
<accession>S8DT81</accession>
<keyword evidence="1" id="KW-0812">Transmembrane</keyword>
<sequence length="81" mass="8988">KVLAMGLALVAVVSPLYVDYHNTRRISSSYVPLLLVVAISVSEYLKREISRFDTNWIHRVGGSSAGLAILLILLTFVLKCR</sequence>
<evidence type="ECO:0000313" key="3">
    <source>
        <dbReference type="Proteomes" id="UP000015453"/>
    </source>
</evidence>
<evidence type="ECO:0000313" key="2">
    <source>
        <dbReference type="EMBL" id="EPS66343.1"/>
    </source>
</evidence>
<dbReference type="PANTHER" id="PTHR35758">
    <property type="entry name" value="TRANSMEMBRANE PROTEIN"/>
    <property type="match status" value="1"/>
</dbReference>
<feature type="transmembrane region" description="Helical" evidence="1">
    <location>
        <begin position="57"/>
        <end position="78"/>
    </location>
</feature>
<evidence type="ECO:0000256" key="1">
    <source>
        <dbReference type="SAM" id="Phobius"/>
    </source>
</evidence>
<feature type="non-terminal residue" evidence="2">
    <location>
        <position position="81"/>
    </location>
</feature>
<dbReference type="PANTHER" id="PTHR35758:SF2">
    <property type="entry name" value="TRANSMEMBRANE PROTEIN"/>
    <property type="match status" value="1"/>
</dbReference>
<feature type="non-terminal residue" evidence="2">
    <location>
        <position position="1"/>
    </location>
</feature>
<dbReference type="AlphaFoldDB" id="S8DT81"/>